<keyword evidence="7" id="KW-0482">Metalloprotease</keyword>
<dbReference type="SUPFAM" id="SSF55486">
    <property type="entry name" value="Metalloproteases ('zincins'), catalytic domain"/>
    <property type="match status" value="1"/>
</dbReference>
<dbReference type="GO" id="GO:0005886">
    <property type="term" value="C:plasma membrane"/>
    <property type="evidence" value="ECO:0007669"/>
    <property type="project" value="TreeGrafter"/>
</dbReference>
<dbReference type="GO" id="GO:0004222">
    <property type="term" value="F:metalloendopeptidase activity"/>
    <property type="evidence" value="ECO:0007669"/>
    <property type="project" value="InterPro"/>
</dbReference>
<comment type="cofactor">
    <cofactor evidence="1">
        <name>Zn(2+)</name>
        <dbReference type="ChEBI" id="CHEBI:29105"/>
    </cofactor>
</comment>
<dbReference type="PRINTS" id="PR00786">
    <property type="entry name" value="NEPRILYSIN"/>
</dbReference>
<dbReference type="AlphaFoldDB" id="A0A3B0S4V4"/>
<evidence type="ECO:0000256" key="1">
    <source>
        <dbReference type="ARBA" id="ARBA00001947"/>
    </source>
</evidence>
<dbReference type="InterPro" id="IPR000718">
    <property type="entry name" value="Peptidase_M13"/>
</dbReference>
<dbReference type="Gene3D" id="3.40.390.10">
    <property type="entry name" value="Collagenase (Catalytic Domain)"/>
    <property type="match status" value="1"/>
</dbReference>
<evidence type="ECO:0000256" key="2">
    <source>
        <dbReference type="ARBA" id="ARBA00007357"/>
    </source>
</evidence>
<proteinExistence type="inferred from homology"/>
<dbReference type="EMBL" id="UOEK01000130">
    <property type="protein sequence ID" value="VAV98081.1"/>
    <property type="molecule type" value="Genomic_DNA"/>
</dbReference>
<keyword evidence="3" id="KW-0645">Protease</keyword>
<evidence type="ECO:0000256" key="3">
    <source>
        <dbReference type="ARBA" id="ARBA00022670"/>
    </source>
</evidence>
<feature type="non-terminal residue" evidence="10">
    <location>
        <position position="1"/>
    </location>
</feature>
<comment type="similarity">
    <text evidence="2">Belongs to the peptidase M13 family.</text>
</comment>
<feature type="non-terminal residue" evidence="10">
    <location>
        <position position="370"/>
    </location>
</feature>
<dbReference type="Pfam" id="PF01431">
    <property type="entry name" value="Peptidase_M13"/>
    <property type="match status" value="1"/>
</dbReference>
<evidence type="ECO:0000259" key="8">
    <source>
        <dbReference type="Pfam" id="PF01431"/>
    </source>
</evidence>
<name>A0A3B0S4V4_9ZZZZ</name>
<evidence type="ECO:0000256" key="7">
    <source>
        <dbReference type="ARBA" id="ARBA00023049"/>
    </source>
</evidence>
<evidence type="ECO:0000259" key="9">
    <source>
        <dbReference type="Pfam" id="PF05649"/>
    </source>
</evidence>
<dbReference type="InterPro" id="IPR024079">
    <property type="entry name" value="MetalloPept_cat_dom_sf"/>
</dbReference>
<reference evidence="10" key="1">
    <citation type="submission" date="2018-06" db="EMBL/GenBank/DDBJ databases">
        <authorList>
            <person name="Zhirakovskaya E."/>
        </authorList>
    </citation>
    <scope>NUCLEOTIDE SEQUENCE</scope>
</reference>
<dbReference type="CDD" id="cd08662">
    <property type="entry name" value="M13"/>
    <property type="match status" value="1"/>
</dbReference>
<sequence>VDNLGFLESMSQTLLATPLETLKAYLQLRVVDSLASCLPERFDTASFEFYGKLLGGQQEQRERWKRVLAAATASIRDQVARLFVEVAFSAEAKARCELMVDRLMQAMESSIRELDWMEGDTRNEALTKLSGFKAKIGYPDEWRDYSGLAVASESYAHNVIEARRFEVARRLAKLGTQVESEWAIAAHQVNAYYHPLHNEIAFPSGILQPPFFNPDMDDAVNYGAIGAVIGHEITHGFDDQGSKFDATGELRNWWSEDDRTRFEERADRLVDQYDGYEVLEGLTVNGRLTLGENIADLGGLALAYAALQVALGEDGGVDAPPSVENTEFTPEQRFFLAFATVWRNTLTDEHLRLRVTTDPHSPADLRCNGT</sequence>
<keyword evidence="4" id="KW-0479">Metal-binding</keyword>
<dbReference type="PANTHER" id="PTHR11733:SF167">
    <property type="entry name" value="FI17812P1-RELATED"/>
    <property type="match status" value="1"/>
</dbReference>
<gene>
    <name evidence="10" type="ORF">MNBD_ACTINO02-1819</name>
</gene>
<dbReference type="GO" id="GO:0046872">
    <property type="term" value="F:metal ion binding"/>
    <property type="evidence" value="ECO:0007669"/>
    <property type="project" value="UniProtKB-KW"/>
</dbReference>
<organism evidence="10">
    <name type="scientific">hydrothermal vent metagenome</name>
    <dbReference type="NCBI Taxonomy" id="652676"/>
    <lineage>
        <taxon>unclassified sequences</taxon>
        <taxon>metagenomes</taxon>
        <taxon>ecological metagenomes</taxon>
    </lineage>
</organism>
<dbReference type="PANTHER" id="PTHR11733">
    <property type="entry name" value="ZINC METALLOPROTEASE FAMILY M13 NEPRILYSIN-RELATED"/>
    <property type="match status" value="1"/>
</dbReference>
<feature type="domain" description="Peptidase M13 N-terminal" evidence="9">
    <location>
        <begin position="3"/>
        <end position="139"/>
    </location>
</feature>
<keyword evidence="6" id="KW-0862">Zinc</keyword>
<dbReference type="GO" id="GO:0016485">
    <property type="term" value="P:protein processing"/>
    <property type="evidence" value="ECO:0007669"/>
    <property type="project" value="TreeGrafter"/>
</dbReference>
<evidence type="ECO:0000256" key="5">
    <source>
        <dbReference type="ARBA" id="ARBA00022801"/>
    </source>
</evidence>
<evidence type="ECO:0000313" key="10">
    <source>
        <dbReference type="EMBL" id="VAV98081.1"/>
    </source>
</evidence>
<dbReference type="InterPro" id="IPR008753">
    <property type="entry name" value="Peptidase_M13_N"/>
</dbReference>
<keyword evidence="5" id="KW-0378">Hydrolase</keyword>
<feature type="domain" description="Peptidase M13 C-terminal" evidence="8">
    <location>
        <begin position="190"/>
        <end position="369"/>
    </location>
</feature>
<dbReference type="PROSITE" id="PS51885">
    <property type="entry name" value="NEPRILYSIN"/>
    <property type="match status" value="1"/>
</dbReference>
<evidence type="ECO:0000256" key="6">
    <source>
        <dbReference type="ARBA" id="ARBA00022833"/>
    </source>
</evidence>
<dbReference type="Pfam" id="PF05649">
    <property type="entry name" value="Peptidase_M13_N"/>
    <property type="match status" value="1"/>
</dbReference>
<accession>A0A3B0S4V4</accession>
<protein>
    <submittedName>
        <fullName evidence="10">Metallopeptidase</fullName>
    </submittedName>
</protein>
<dbReference type="InterPro" id="IPR018497">
    <property type="entry name" value="Peptidase_M13_C"/>
</dbReference>
<evidence type="ECO:0000256" key="4">
    <source>
        <dbReference type="ARBA" id="ARBA00022723"/>
    </source>
</evidence>